<dbReference type="SUPFAM" id="SSF51905">
    <property type="entry name" value="FAD/NAD(P)-binding domain"/>
    <property type="match status" value="1"/>
</dbReference>
<dbReference type="PANTHER" id="PTHR11552:SF138">
    <property type="entry name" value="DEHYDROGENASE PKFF-RELATED"/>
    <property type="match status" value="1"/>
</dbReference>
<evidence type="ECO:0000256" key="2">
    <source>
        <dbReference type="ARBA" id="ARBA00023180"/>
    </source>
</evidence>
<feature type="signal peptide" evidence="4">
    <location>
        <begin position="1"/>
        <end position="18"/>
    </location>
</feature>
<sequence>MRGLLGFVASFYPLLVRGQVFSSWDVSNGTTTLLGNAFGVSGVEAEYDYIVVGAGTAGGAVAARLALAGYSVGLVEAGSFYDLDNGNKTTIPGYDQTTHPNDPLDSLVDYDFVTEPEPGLNGRKLHYSAGRTFGGGSAVNLMGYQRFTVGTFDRWAEIIGDDSWKWDGVFPFYKKSTNFTPPNYDKIDPRFNISYDAGAFDVDADAPLQISYGNNYQDYGPGVGEGFENMGLDHIPGLNSGYLIGYGTMSATVDPKAATRDTSATSFIKKAIDEGTNLKIYQTTTAKRILFDENKKATGVEVEAVGPRPFTYKLNATKEVIVSAGAFRSPQLLLVSGIGPEKILKEHNISTVAISEGVGQNTEDTESSPKPGVQDQVWLGFSWGVSVNTKTQILLGNPDYVEPAVEEYLKNQSGPLAGIGAGEFTGWEKIPKANRKNLSNATLEWLDSFPSDWPDIEYQDIGFAAVPDNITADGNYMTLGAALLTPKSRGNVTIKSADMNDYPVITMNYLLDPVDQEVAVEAFKRNREWGRGSGILVDEFIPPASIKTDEEILEWIKQEATFIYHVSSSCAMGRDDNPAAVLDTEARVRGVSGLRVVDASSMPALGPGHPMATIYMLAEKIANAIIKGKLE</sequence>
<dbReference type="InterPro" id="IPR007867">
    <property type="entry name" value="GMC_OxRtase_C"/>
</dbReference>
<dbReference type="STRING" id="1392250.A0A2I2GEZ6"/>
<feature type="chain" id="PRO_5014173919" evidence="4">
    <location>
        <begin position="19"/>
        <end position="631"/>
    </location>
</feature>
<evidence type="ECO:0000313" key="7">
    <source>
        <dbReference type="Proteomes" id="UP000234275"/>
    </source>
</evidence>
<evidence type="ECO:0000259" key="5">
    <source>
        <dbReference type="PROSITE" id="PS00624"/>
    </source>
</evidence>
<dbReference type="Pfam" id="PF05199">
    <property type="entry name" value="GMC_oxred_C"/>
    <property type="match status" value="1"/>
</dbReference>
<dbReference type="Proteomes" id="UP000234275">
    <property type="component" value="Unassembled WGS sequence"/>
</dbReference>
<dbReference type="InterPro" id="IPR036188">
    <property type="entry name" value="FAD/NAD-bd_sf"/>
</dbReference>
<dbReference type="GO" id="GO:0044550">
    <property type="term" value="P:secondary metabolite biosynthetic process"/>
    <property type="evidence" value="ECO:0007669"/>
    <property type="project" value="TreeGrafter"/>
</dbReference>
<keyword evidence="2" id="KW-0325">Glycoprotein</keyword>
<dbReference type="InterPro" id="IPR000172">
    <property type="entry name" value="GMC_OxRdtase_N"/>
</dbReference>
<evidence type="ECO:0000313" key="6">
    <source>
        <dbReference type="EMBL" id="PLB51421.1"/>
    </source>
</evidence>
<dbReference type="GeneID" id="36553037"/>
<name>A0A2I2GEZ6_9EURO</name>
<dbReference type="AlphaFoldDB" id="A0A2I2GEZ6"/>
<dbReference type="PANTHER" id="PTHR11552">
    <property type="entry name" value="GLUCOSE-METHANOL-CHOLINE GMC OXIDOREDUCTASE"/>
    <property type="match status" value="1"/>
</dbReference>
<dbReference type="PROSITE" id="PS00624">
    <property type="entry name" value="GMC_OXRED_2"/>
    <property type="match status" value="1"/>
</dbReference>
<organism evidence="6 7">
    <name type="scientific">Aspergillus steynii IBT 23096</name>
    <dbReference type="NCBI Taxonomy" id="1392250"/>
    <lineage>
        <taxon>Eukaryota</taxon>
        <taxon>Fungi</taxon>
        <taxon>Dikarya</taxon>
        <taxon>Ascomycota</taxon>
        <taxon>Pezizomycotina</taxon>
        <taxon>Eurotiomycetes</taxon>
        <taxon>Eurotiomycetidae</taxon>
        <taxon>Eurotiales</taxon>
        <taxon>Aspergillaceae</taxon>
        <taxon>Aspergillus</taxon>
        <taxon>Aspergillus subgen. Circumdati</taxon>
    </lineage>
</organism>
<dbReference type="Pfam" id="PF00732">
    <property type="entry name" value="GMC_oxred_N"/>
    <property type="match status" value="1"/>
</dbReference>
<comment type="similarity">
    <text evidence="1">Belongs to the GMC oxidoreductase family.</text>
</comment>
<protein>
    <submittedName>
        <fullName evidence="6">Oxidoreductase</fullName>
    </submittedName>
</protein>
<proteinExistence type="inferred from homology"/>
<evidence type="ECO:0000256" key="3">
    <source>
        <dbReference type="PIRSR" id="PIRSR000137-1"/>
    </source>
</evidence>
<dbReference type="InterPro" id="IPR012132">
    <property type="entry name" value="GMC_OxRdtase"/>
</dbReference>
<dbReference type="OrthoDB" id="269227at2759"/>
<dbReference type="EMBL" id="MSFO01000002">
    <property type="protein sequence ID" value="PLB51421.1"/>
    <property type="molecule type" value="Genomic_DNA"/>
</dbReference>
<reference evidence="6 7" key="1">
    <citation type="submission" date="2016-12" db="EMBL/GenBank/DDBJ databases">
        <title>The genomes of Aspergillus section Nigri reveals drivers in fungal speciation.</title>
        <authorList>
            <consortium name="DOE Joint Genome Institute"/>
            <person name="Vesth T.C."/>
            <person name="Nybo J."/>
            <person name="Theobald S."/>
            <person name="Brandl J."/>
            <person name="Frisvad J.C."/>
            <person name="Nielsen K.F."/>
            <person name="Lyhne E.K."/>
            <person name="Kogle M.E."/>
            <person name="Kuo A."/>
            <person name="Riley R."/>
            <person name="Clum A."/>
            <person name="Nolan M."/>
            <person name="Lipzen A."/>
            <person name="Salamov A."/>
            <person name="Henrissat B."/>
            <person name="Wiebenga A."/>
            <person name="De Vries R.P."/>
            <person name="Grigoriev I.V."/>
            <person name="Mortensen U.H."/>
            <person name="Andersen M.R."/>
            <person name="Baker S.E."/>
        </authorList>
    </citation>
    <scope>NUCLEOTIDE SEQUENCE [LARGE SCALE GENOMIC DNA]</scope>
    <source>
        <strain evidence="6 7">IBT 23096</strain>
    </source>
</reference>
<dbReference type="VEuPathDB" id="FungiDB:P170DRAFT_375910"/>
<dbReference type="Gene3D" id="3.30.560.10">
    <property type="entry name" value="Glucose Oxidase, domain 3"/>
    <property type="match status" value="1"/>
</dbReference>
<dbReference type="SUPFAM" id="SSF54373">
    <property type="entry name" value="FAD-linked reductases, C-terminal domain"/>
    <property type="match status" value="1"/>
</dbReference>
<dbReference type="GO" id="GO:0050660">
    <property type="term" value="F:flavin adenine dinucleotide binding"/>
    <property type="evidence" value="ECO:0007669"/>
    <property type="project" value="InterPro"/>
</dbReference>
<comment type="caution">
    <text evidence="6">The sequence shown here is derived from an EMBL/GenBank/DDBJ whole genome shotgun (WGS) entry which is preliminary data.</text>
</comment>
<keyword evidence="4" id="KW-0732">Signal</keyword>
<dbReference type="RefSeq" id="XP_024706723.1">
    <property type="nucleotide sequence ID" value="XM_024845337.1"/>
</dbReference>
<feature type="active site" description="Proton donor" evidence="3">
    <location>
        <position position="565"/>
    </location>
</feature>
<dbReference type="PIRSF" id="PIRSF000137">
    <property type="entry name" value="Alcohol_oxidase"/>
    <property type="match status" value="1"/>
</dbReference>
<dbReference type="GO" id="GO:0016614">
    <property type="term" value="F:oxidoreductase activity, acting on CH-OH group of donors"/>
    <property type="evidence" value="ECO:0007669"/>
    <property type="project" value="InterPro"/>
</dbReference>
<accession>A0A2I2GEZ6</accession>
<keyword evidence="7" id="KW-1185">Reference proteome</keyword>
<evidence type="ECO:0000256" key="1">
    <source>
        <dbReference type="ARBA" id="ARBA00010790"/>
    </source>
</evidence>
<feature type="domain" description="Glucose-methanol-choline oxidoreductase N-terminal" evidence="5">
    <location>
        <begin position="325"/>
        <end position="339"/>
    </location>
</feature>
<feature type="active site" description="Proton acceptor" evidence="3">
    <location>
        <position position="609"/>
    </location>
</feature>
<gene>
    <name evidence="6" type="ORF">P170DRAFT_375910</name>
</gene>
<evidence type="ECO:0000256" key="4">
    <source>
        <dbReference type="SAM" id="SignalP"/>
    </source>
</evidence>
<dbReference type="Gene3D" id="3.50.50.60">
    <property type="entry name" value="FAD/NAD(P)-binding domain"/>
    <property type="match status" value="1"/>
</dbReference>